<feature type="transmembrane region" description="Helical" evidence="7">
    <location>
        <begin position="367"/>
        <end position="385"/>
    </location>
</feature>
<feature type="transmembrane region" description="Helical" evidence="7">
    <location>
        <begin position="907"/>
        <end position="934"/>
    </location>
</feature>
<evidence type="ECO:0000256" key="3">
    <source>
        <dbReference type="ARBA" id="ARBA00022475"/>
    </source>
</evidence>
<evidence type="ECO:0000256" key="2">
    <source>
        <dbReference type="ARBA" id="ARBA00022448"/>
    </source>
</evidence>
<dbReference type="EMBL" id="QBMN01000099">
    <property type="protein sequence ID" value="PZO38748.1"/>
    <property type="molecule type" value="Genomic_DNA"/>
</dbReference>
<dbReference type="Proteomes" id="UP000249081">
    <property type="component" value="Unassembled WGS sequence"/>
</dbReference>
<dbReference type="Gene3D" id="3.30.70.1430">
    <property type="entry name" value="Multidrug efflux transporter AcrB pore domain"/>
    <property type="match status" value="2"/>
</dbReference>
<accession>A0A2W4Y698</accession>
<comment type="subcellular location">
    <subcellularLocation>
        <location evidence="1">Cell membrane</location>
        <topology evidence="1">Multi-pass membrane protein</topology>
    </subcellularLocation>
</comment>
<protein>
    <submittedName>
        <fullName evidence="8">CusA/CzcA family heavy metal efflux RND transporter</fullName>
    </submittedName>
</protein>
<keyword evidence="2" id="KW-0813">Transport</keyword>
<dbReference type="Gene3D" id="1.20.1640.10">
    <property type="entry name" value="Multidrug efflux transporter AcrB transmembrane domain"/>
    <property type="match status" value="2"/>
</dbReference>
<keyword evidence="4 7" id="KW-0812">Transmembrane</keyword>
<feature type="transmembrane region" description="Helical" evidence="7">
    <location>
        <begin position="15"/>
        <end position="33"/>
    </location>
</feature>
<feature type="transmembrane region" description="Helical" evidence="7">
    <location>
        <begin position="868"/>
        <end position="887"/>
    </location>
</feature>
<dbReference type="SUPFAM" id="SSF82714">
    <property type="entry name" value="Multidrug efflux transporter AcrB TolC docking domain, DN and DC subdomains"/>
    <property type="match status" value="2"/>
</dbReference>
<dbReference type="PRINTS" id="PR00702">
    <property type="entry name" value="ACRIFLAVINRP"/>
</dbReference>
<gene>
    <name evidence="8" type="ORF">DCF17_14205</name>
</gene>
<evidence type="ECO:0000256" key="5">
    <source>
        <dbReference type="ARBA" id="ARBA00022989"/>
    </source>
</evidence>
<keyword evidence="5 7" id="KW-1133">Transmembrane helix</keyword>
<feature type="transmembrane region" description="Helical" evidence="7">
    <location>
        <begin position="447"/>
        <end position="467"/>
    </location>
</feature>
<evidence type="ECO:0000313" key="9">
    <source>
        <dbReference type="Proteomes" id="UP000249081"/>
    </source>
</evidence>
<keyword evidence="3" id="KW-1003">Cell membrane</keyword>
<feature type="transmembrane region" description="Helical" evidence="7">
    <location>
        <begin position="479"/>
        <end position="505"/>
    </location>
</feature>
<dbReference type="Gene3D" id="3.30.70.1320">
    <property type="entry name" value="Multidrug efflux transporter AcrB pore domain like"/>
    <property type="match status" value="1"/>
</dbReference>
<dbReference type="InterPro" id="IPR027463">
    <property type="entry name" value="AcrB_DN_DC_subdom"/>
</dbReference>
<dbReference type="GO" id="GO:0008324">
    <property type="term" value="F:monoatomic cation transmembrane transporter activity"/>
    <property type="evidence" value="ECO:0007669"/>
    <property type="project" value="InterPro"/>
</dbReference>
<dbReference type="PANTHER" id="PTHR32063:SF4">
    <property type="entry name" value="SLR6043 PROTEIN"/>
    <property type="match status" value="1"/>
</dbReference>
<comment type="caution">
    <text evidence="8">The sequence shown here is derived from an EMBL/GenBank/DDBJ whole genome shotgun (WGS) entry which is preliminary data.</text>
</comment>
<dbReference type="Pfam" id="PF00873">
    <property type="entry name" value="ACR_tran"/>
    <property type="match status" value="1"/>
</dbReference>
<dbReference type="GO" id="GO:0042910">
    <property type="term" value="F:xenobiotic transmembrane transporter activity"/>
    <property type="evidence" value="ECO:0007669"/>
    <property type="project" value="TreeGrafter"/>
</dbReference>
<keyword evidence="6 7" id="KW-0472">Membrane</keyword>
<feature type="transmembrane region" description="Helical" evidence="7">
    <location>
        <begin position="966"/>
        <end position="985"/>
    </location>
</feature>
<dbReference type="AlphaFoldDB" id="A0A2W4Y698"/>
<dbReference type="GO" id="GO:0005886">
    <property type="term" value="C:plasma membrane"/>
    <property type="evidence" value="ECO:0007669"/>
    <property type="project" value="UniProtKB-SubCell"/>
</dbReference>
<feature type="transmembrane region" description="Helical" evidence="7">
    <location>
        <begin position="997"/>
        <end position="1021"/>
    </location>
</feature>
<name>A0A2W4Y698_9CYAN</name>
<evidence type="ECO:0000256" key="1">
    <source>
        <dbReference type="ARBA" id="ARBA00004651"/>
    </source>
</evidence>
<reference evidence="9" key="1">
    <citation type="submission" date="2018-04" db="EMBL/GenBank/DDBJ databases">
        <authorList>
            <person name="Cornet L."/>
        </authorList>
    </citation>
    <scope>NUCLEOTIDE SEQUENCE [LARGE SCALE GENOMIC DNA]</scope>
</reference>
<evidence type="ECO:0000256" key="7">
    <source>
        <dbReference type="SAM" id="Phobius"/>
    </source>
</evidence>
<dbReference type="InterPro" id="IPR004763">
    <property type="entry name" value="CusA-like"/>
</dbReference>
<evidence type="ECO:0000313" key="8">
    <source>
        <dbReference type="EMBL" id="PZO38748.1"/>
    </source>
</evidence>
<evidence type="ECO:0000256" key="6">
    <source>
        <dbReference type="ARBA" id="ARBA00023136"/>
    </source>
</evidence>
<dbReference type="Gene3D" id="3.30.70.1440">
    <property type="entry name" value="Multidrug efflux transporter AcrB pore domain"/>
    <property type="match status" value="1"/>
</dbReference>
<feature type="transmembrane region" description="Helical" evidence="7">
    <location>
        <begin position="537"/>
        <end position="561"/>
    </location>
</feature>
<dbReference type="PANTHER" id="PTHR32063">
    <property type="match status" value="1"/>
</dbReference>
<dbReference type="SUPFAM" id="SSF82693">
    <property type="entry name" value="Multidrug efflux transporter AcrB pore domain, PN1, PN2, PC1 and PC2 subdomains"/>
    <property type="match status" value="2"/>
</dbReference>
<feature type="transmembrane region" description="Helical" evidence="7">
    <location>
        <begin position="338"/>
        <end position="361"/>
    </location>
</feature>
<dbReference type="NCBIfam" id="TIGR00914">
    <property type="entry name" value="2A0601"/>
    <property type="match status" value="1"/>
</dbReference>
<sequence length="1054" mass="112140">MFNSLLNQTLKNSIAQRWFIVAAAIAVTIWGIFSLTQMPLDVFPEFAPPQVDIHTEAPGLAPEEVETQVTVPIESVVNGLPGVTTVRSSSKVGLSMVQVVFDQEADIAQARQAVTERLQQVTSQLPAGAHTPELSPLASPLGTILMYAFTLDGQGQTSMMDLRRLVERTLSQQILSVPGVTQVTVYGGDERQEQVLVDSEQLRSRNVSLNDVTNAARGANSNAPGGFLIGGGQELLVRGVGQVQSIDDLQQSVVKVENGEPILLEDVAEVQTGAALKRGDASFNGAPAVVLMITKQPDVDTPTVTNAVEAVVADLQQTFPADVQMARTFRQSNFIDSAISNVSGSLLQGIVVVSVIMLLFLMNWRTAIITLSAIPLSLLIGLMFMKAFGLGINTMTLGGLVVAIGSVVDDSIVDMENCYRGLRTNQAQGNPKHPFQVVYDTSVQVRLAVISSTVIIVVVFAPIFSLTGVEGRIFAPMGLAYLLSIAASTLVAMTLSPALCAILLANQTLPQEGTFVSRWAERLYRPLLNVSLRVPQVILALSLAVLVAALAIVPSLGRVFLPEFQEKSMVNSMVLFPGVSLDITNRAGMALATMLKDNPLYEWVQVRAGRAPGDADGAGVNMAHVDVELSDLALEDREASVQQLREAFLALPGVAPNIGGFISHRMDEVLSGVRSAIAIKIFGPDLVELRTIGEQVRDVIAPIAGVVDLQLEPQLPIRQVQIQYDRAAAATYGLRMEQISEVVETALNGRIVAQVPENQQLINIAVSLPEAARSNLDAIRAIPLSTPTEEIISLGDVATVDYGMGANVVNREDVSRLIVVSANVAERDLGSVVGDIQAQIQQNVQLPNGYFIQYGGQFESEQRATSSLLIYSLLAAIAIAVLMFFSVKSLPATIAIMINLPLALVGGIASIALTGGVISIASLIGFITLFGVAVRNGLLLVDNYNGKFAQGMPLKEVIVTGSLDRVNAILMTALTSALGMLPLAIASGAGNEILQPLAIVVLGGLFTSTALTLLVIPALYARFGKWLMPRRKQTALEVAIAVNAAASSTVGSRQ</sequence>
<proteinExistence type="predicted"/>
<evidence type="ECO:0000256" key="4">
    <source>
        <dbReference type="ARBA" id="ARBA00022692"/>
    </source>
</evidence>
<dbReference type="Gene3D" id="3.30.2090.10">
    <property type="entry name" value="Multidrug efflux transporter AcrB TolC docking domain, DN and DC subdomains"/>
    <property type="match status" value="2"/>
</dbReference>
<reference evidence="8 9" key="2">
    <citation type="submission" date="2018-06" db="EMBL/GenBank/DDBJ databases">
        <title>Metagenomic assembly of (sub)arctic Cyanobacteria and their associated microbiome from non-axenic cultures.</title>
        <authorList>
            <person name="Baurain D."/>
        </authorList>
    </citation>
    <scope>NUCLEOTIDE SEQUENCE [LARGE SCALE GENOMIC DNA]</scope>
    <source>
        <strain evidence="8">ULC041bin1</strain>
    </source>
</reference>
<dbReference type="SUPFAM" id="SSF82866">
    <property type="entry name" value="Multidrug efflux transporter AcrB transmembrane domain"/>
    <property type="match status" value="2"/>
</dbReference>
<organism evidence="8 9">
    <name type="scientific">Shackletoniella antarctica</name>
    <dbReference type="NCBI Taxonomy" id="268115"/>
    <lineage>
        <taxon>Bacteria</taxon>
        <taxon>Bacillati</taxon>
        <taxon>Cyanobacteriota</taxon>
        <taxon>Cyanophyceae</taxon>
        <taxon>Oculatellales</taxon>
        <taxon>Oculatellaceae</taxon>
        <taxon>Shackletoniella</taxon>
    </lineage>
</organism>
<dbReference type="InterPro" id="IPR001036">
    <property type="entry name" value="Acrflvin-R"/>
</dbReference>